<dbReference type="InterPro" id="IPR027417">
    <property type="entry name" value="P-loop_NTPase"/>
</dbReference>
<evidence type="ECO:0000256" key="1">
    <source>
        <dbReference type="ARBA" id="ARBA00022737"/>
    </source>
</evidence>
<keyword evidence="5" id="KW-1185">Reference proteome</keyword>
<dbReference type="InterPro" id="IPR056884">
    <property type="entry name" value="NPHP3-like_N"/>
</dbReference>
<evidence type="ECO:0000313" key="4">
    <source>
        <dbReference type="EMBL" id="EAQ91927.1"/>
    </source>
</evidence>
<protein>
    <recommendedName>
        <fullName evidence="3">Nephrocystin 3-like N-terminal domain-containing protein</fullName>
    </recommendedName>
</protein>
<dbReference type="RefSeq" id="XP_001219383.1">
    <property type="nucleotide sequence ID" value="XM_001219382.1"/>
</dbReference>
<dbReference type="PANTHER" id="PTHR10039">
    <property type="entry name" value="AMELOGENIN"/>
    <property type="match status" value="1"/>
</dbReference>
<dbReference type="SMART" id="SM00248">
    <property type="entry name" value="ANK"/>
    <property type="match status" value="2"/>
</dbReference>
<dbReference type="Pfam" id="PF24883">
    <property type="entry name" value="NPHP3_N"/>
    <property type="match status" value="1"/>
</dbReference>
<dbReference type="SUPFAM" id="SSF52540">
    <property type="entry name" value="P-loop containing nucleoside triphosphate hydrolases"/>
    <property type="match status" value="1"/>
</dbReference>
<dbReference type="EMBL" id="CH408029">
    <property type="protein sequence ID" value="EAQ91927.1"/>
    <property type="molecule type" value="Genomic_DNA"/>
</dbReference>
<dbReference type="OMA" id="VYAAMYW"/>
<dbReference type="PROSITE" id="PS50088">
    <property type="entry name" value="ANK_REPEAT"/>
    <property type="match status" value="1"/>
</dbReference>
<keyword evidence="2" id="KW-0040">ANK repeat</keyword>
<dbReference type="eggNOG" id="KOG4177">
    <property type="taxonomic scope" value="Eukaryota"/>
</dbReference>
<proteinExistence type="predicted"/>
<gene>
    <name evidence="4" type="ORF">CHGG_00162</name>
</gene>
<dbReference type="HOGENOM" id="CLU_000288_34_7_1"/>
<dbReference type="PROSITE" id="PS50297">
    <property type="entry name" value="ANK_REP_REGION"/>
    <property type="match status" value="1"/>
</dbReference>
<dbReference type="Gene3D" id="3.40.50.300">
    <property type="entry name" value="P-loop containing nucleotide triphosphate hydrolases"/>
    <property type="match status" value="1"/>
</dbReference>
<keyword evidence="1" id="KW-0677">Repeat</keyword>
<feature type="domain" description="Nephrocystin 3-like N-terminal" evidence="3">
    <location>
        <begin position="278"/>
        <end position="457"/>
    </location>
</feature>
<dbReference type="Gene3D" id="1.25.40.20">
    <property type="entry name" value="Ankyrin repeat-containing domain"/>
    <property type="match status" value="1"/>
</dbReference>
<dbReference type="VEuPathDB" id="FungiDB:CHGG_00162"/>
<dbReference type="SUPFAM" id="SSF48403">
    <property type="entry name" value="Ankyrin repeat"/>
    <property type="match status" value="1"/>
</dbReference>
<accession>Q2HHZ2</accession>
<dbReference type="PANTHER" id="PTHR10039:SF16">
    <property type="entry name" value="GPI INOSITOL-DEACYLASE"/>
    <property type="match status" value="1"/>
</dbReference>
<sequence length="864" mass="95042">MALSNATATTPDSSDKSWQMALDRLDPDLKTALIAVGTRKVDIVSAVLRAAEARRQLCIRKQWRFTAPNGKIIVVRDVIERVVGWIDRYKSVGDVASQYDQVHAALPWAAFRFLLRVATGDVQAFGLTVAVLERVARIMAWSKLIDEDALVLLFSDALALLAKCVKYFGRSTTARTLLSAGKLPITDSDLKVLDRREEEVLRMIALVDTKVLHEVDTKMKALTNSLTGLDAKLIRLIDTSATTQKTLKEDELQSLLGWLSMVPVAGHHKEVSGRRLPGSASWLIDHPEFKDWLASSPSSILLMHGVRGCGKFTAFSAVVDHLLPQSHGRMRTTTPPCGYFYCQSLPSELDRASPSCILRAIIRQLAINPVDGAVNQVVVSAYEWEAKVVRRTRDEPSKPTRDECIRLILDLTSANPAYICIDAIDELSDADRVSFVEALQRIVSQSANVVKVFLISRNNTQLQALLNSESKIRITPATSRRDVEAFVRAEVLLTLDPVAKRVGRQVISWLLFASRTLQPAALFSILRLDPDIQISESDQLNIVDICHNLVMLDPDTNALSFCHSSVRDLMQQQDMFSPAAAHHLLATACLRQCTVGPSLSPSIREPSPIQDFYHYAAVHWLEHLRNSEAGRDTQPGLVSPEAIRFISAENTHEPSPAFIVWHEWSRETAAFLPLYHPLKYRFELILNASFSTIHTACVFGISTILSHFFATHPSPALTLSESNSSPDRHTPLYLASAHGHSKLIDILLSHAPNLLITSLSSPCGAFGTPLNVASSRGHVGAVRTLLHHLTSLPPSPSPSSPPPPPLTSEAVRTCFTRAYSHACRGGWEGVARLIAEENHRLGLGTIYVGTTASLPNSTPCTNSG</sequence>
<name>Q2HHZ2_CHAGB</name>
<evidence type="ECO:0000313" key="5">
    <source>
        <dbReference type="Proteomes" id="UP000001056"/>
    </source>
</evidence>
<organism evidence="4 5">
    <name type="scientific">Chaetomium globosum (strain ATCC 6205 / CBS 148.51 / DSM 1962 / NBRC 6347 / NRRL 1970)</name>
    <name type="common">Soil fungus</name>
    <dbReference type="NCBI Taxonomy" id="306901"/>
    <lineage>
        <taxon>Eukaryota</taxon>
        <taxon>Fungi</taxon>
        <taxon>Dikarya</taxon>
        <taxon>Ascomycota</taxon>
        <taxon>Pezizomycotina</taxon>
        <taxon>Sordariomycetes</taxon>
        <taxon>Sordariomycetidae</taxon>
        <taxon>Sordariales</taxon>
        <taxon>Chaetomiaceae</taxon>
        <taxon>Chaetomium</taxon>
    </lineage>
</organism>
<dbReference type="InterPro" id="IPR002110">
    <property type="entry name" value="Ankyrin_rpt"/>
</dbReference>
<evidence type="ECO:0000259" key="3">
    <source>
        <dbReference type="Pfam" id="PF24883"/>
    </source>
</evidence>
<dbReference type="InterPro" id="IPR036770">
    <property type="entry name" value="Ankyrin_rpt-contain_sf"/>
</dbReference>
<feature type="repeat" description="ANK" evidence="2">
    <location>
        <begin position="727"/>
        <end position="759"/>
    </location>
</feature>
<dbReference type="AlphaFoldDB" id="Q2HHZ2"/>
<evidence type="ECO:0000256" key="2">
    <source>
        <dbReference type="PROSITE-ProRule" id="PRU00023"/>
    </source>
</evidence>
<reference evidence="5" key="1">
    <citation type="journal article" date="2015" name="Genome Announc.">
        <title>Draft genome sequence of the cellulolytic fungus Chaetomium globosum.</title>
        <authorList>
            <person name="Cuomo C.A."/>
            <person name="Untereiner W.A."/>
            <person name="Ma L.-J."/>
            <person name="Grabherr M."/>
            <person name="Birren B.W."/>
        </authorList>
    </citation>
    <scope>NUCLEOTIDE SEQUENCE [LARGE SCALE GENOMIC DNA]</scope>
    <source>
        <strain evidence="5">ATCC 6205 / CBS 148.51 / DSM 1962 / NBRC 6347 / NRRL 1970</strain>
    </source>
</reference>
<dbReference type="OrthoDB" id="4590413at2759"/>
<dbReference type="InParanoid" id="Q2HHZ2"/>
<dbReference type="Proteomes" id="UP000001056">
    <property type="component" value="Unassembled WGS sequence"/>
</dbReference>
<dbReference type="GeneID" id="4387223"/>